<dbReference type="EMBL" id="BAAAQX010000071">
    <property type="protein sequence ID" value="GAA2216492.1"/>
    <property type="molecule type" value="Genomic_DNA"/>
</dbReference>
<reference evidence="2 3" key="1">
    <citation type="journal article" date="2019" name="Int. J. Syst. Evol. Microbiol.">
        <title>The Global Catalogue of Microorganisms (GCM) 10K type strain sequencing project: providing services to taxonomists for standard genome sequencing and annotation.</title>
        <authorList>
            <consortium name="The Broad Institute Genomics Platform"/>
            <consortium name="The Broad Institute Genome Sequencing Center for Infectious Disease"/>
            <person name="Wu L."/>
            <person name="Ma J."/>
        </authorList>
    </citation>
    <scope>NUCLEOTIDE SEQUENCE [LARGE SCALE GENOMIC DNA]</scope>
    <source>
        <strain evidence="2 3">JCM 16114</strain>
    </source>
</reference>
<evidence type="ECO:0000256" key="1">
    <source>
        <dbReference type="SAM" id="MobiDB-lite"/>
    </source>
</evidence>
<keyword evidence="3" id="KW-1185">Reference proteome</keyword>
<dbReference type="RefSeq" id="WP_344496135.1">
    <property type="nucleotide sequence ID" value="NZ_BAAAQX010000071.1"/>
</dbReference>
<sequence>MALDEFAADGAVKGVPGGGAGRRQDAGEDGKTESGAAAAGPDGGITVFPPGDATKTRTVVKARWRYGGAVPRSLSDPPPDTCSGSDDHVVTVCWEAQCDAEQCDKPDCDPEAGYWQAMCTSGDLFIEGPAHRHDMLWALASQHERDPRIGLDVEWLPECAGIGFGDMRAVTAATPPAAGAKAAATLPERDARREAVRAIDDVQAALEVTMQKNHIVAAPPIGPERCWATATLRMVTEALHAGDTVLAAAFLDQAQPACPDGSAPEVGACIRLALQLLDAWLPGRAPGVPADLGQHVRLPAGAWMGGRQPPTSSLWPARDGRCVRPRSSSPGMAVRRFSMAAL</sequence>
<gene>
    <name evidence="2" type="ORF">GCM10009850_119610</name>
</gene>
<protein>
    <submittedName>
        <fullName evidence="2">Uncharacterized protein</fullName>
    </submittedName>
</protein>
<feature type="compositionally biased region" description="Basic and acidic residues" evidence="1">
    <location>
        <begin position="22"/>
        <end position="32"/>
    </location>
</feature>
<dbReference type="Proteomes" id="UP001499843">
    <property type="component" value="Unassembled WGS sequence"/>
</dbReference>
<organism evidence="2 3">
    <name type="scientific">Nonomuraea monospora</name>
    <dbReference type="NCBI Taxonomy" id="568818"/>
    <lineage>
        <taxon>Bacteria</taxon>
        <taxon>Bacillati</taxon>
        <taxon>Actinomycetota</taxon>
        <taxon>Actinomycetes</taxon>
        <taxon>Streptosporangiales</taxon>
        <taxon>Streptosporangiaceae</taxon>
        <taxon>Nonomuraea</taxon>
    </lineage>
</organism>
<proteinExistence type="predicted"/>
<evidence type="ECO:0000313" key="2">
    <source>
        <dbReference type="EMBL" id="GAA2216492.1"/>
    </source>
</evidence>
<feature type="region of interest" description="Disordered" evidence="1">
    <location>
        <begin position="1"/>
        <end position="52"/>
    </location>
</feature>
<accession>A0ABN3D4K0</accession>
<evidence type="ECO:0000313" key="3">
    <source>
        <dbReference type="Proteomes" id="UP001499843"/>
    </source>
</evidence>
<name>A0ABN3D4K0_9ACTN</name>
<comment type="caution">
    <text evidence="2">The sequence shown here is derived from an EMBL/GenBank/DDBJ whole genome shotgun (WGS) entry which is preliminary data.</text>
</comment>